<dbReference type="Proteomes" id="UP001642540">
    <property type="component" value="Unassembled WGS sequence"/>
</dbReference>
<gene>
    <name evidence="2" type="ORF">ODALV1_LOCUS17235</name>
</gene>
<dbReference type="EMBL" id="CAXLJM020000053">
    <property type="protein sequence ID" value="CAL8116329.1"/>
    <property type="molecule type" value="Genomic_DNA"/>
</dbReference>
<evidence type="ECO:0000313" key="3">
    <source>
        <dbReference type="Proteomes" id="UP001642540"/>
    </source>
</evidence>
<keyword evidence="1" id="KW-0732">Signal</keyword>
<feature type="chain" id="PRO_5045785347" evidence="1">
    <location>
        <begin position="22"/>
        <end position="112"/>
    </location>
</feature>
<name>A0ABP1R4U4_9HEXA</name>
<evidence type="ECO:0000313" key="2">
    <source>
        <dbReference type="EMBL" id="CAL8116329.1"/>
    </source>
</evidence>
<accession>A0ABP1R4U4</accession>
<evidence type="ECO:0000256" key="1">
    <source>
        <dbReference type="SAM" id="SignalP"/>
    </source>
</evidence>
<comment type="caution">
    <text evidence="2">The sequence shown here is derived from an EMBL/GenBank/DDBJ whole genome shotgun (WGS) entry which is preliminary data.</text>
</comment>
<keyword evidence="3" id="KW-1185">Reference proteome</keyword>
<reference evidence="2 3" key="1">
    <citation type="submission" date="2024-08" db="EMBL/GenBank/DDBJ databases">
        <authorList>
            <person name="Cucini C."/>
            <person name="Frati F."/>
        </authorList>
    </citation>
    <scope>NUCLEOTIDE SEQUENCE [LARGE SCALE GENOMIC DNA]</scope>
</reference>
<proteinExistence type="predicted"/>
<feature type="signal peptide" evidence="1">
    <location>
        <begin position="1"/>
        <end position="21"/>
    </location>
</feature>
<organism evidence="2 3">
    <name type="scientific">Orchesella dallaii</name>
    <dbReference type="NCBI Taxonomy" id="48710"/>
    <lineage>
        <taxon>Eukaryota</taxon>
        <taxon>Metazoa</taxon>
        <taxon>Ecdysozoa</taxon>
        <taxon>Arthropoda</taxon>
        <taxon>Hexapoda</taxon>
        <taxon>Collembola</taxon>
        <taxon>Entomobryomorpha</taxon>
        <taxon>Entomobryoidea</taxon>
        <taxon>Orchesellidae</taxon>
        <taxon>Orchesellinae</taxon>
        <taxon>Orchesella</taxon>
    </lineage>
</organism>
<sequence length="112" mass="12521">MNLKTAAIFIFAMFLINETTAQKEGVYVEAEILEGWVPNFNKLSRMRPVNSGNISGDDHVVVIKYVVCTLTSLAFTYKFIHHNLNKFVTVPERIKLTKFSKYGAPAPASPLG</sequence>
<protein>
    <submittedName>
        <fullName evidence="2">Uncharacterized protein</fullName>
    </submittedName>
</protein>